<gene>
    <name evidence="2" type="ORF">KI387_000736</name>
</gene>
<reference evidence="2 3" key="1">
    <citation type="journal article" date="2021" name="Nat. Plants">
        <title>The Taxus genome provides insights into paclitaxel biosynthesis.</title>
        <authorList>
            <person name="Xiong X."/>
            <person name="Gou J."/>
            <person name="Liao Q."/>
            <person name="Li Y."/>
            <person name="Zhou Q."/>
            <person name="Bi G."/>
            <person name="Li C."/>
            <person name="Du R."/>
            <person name="Wang X."/>
            <person name="Sun T."/>
            <person name="Guo L."/>
            <person name="Liang H."/>
            <person name="Lu P."/>
            <person name="Wu Y."/>
            <person name="Zhang Z."/>
            <person name="Ro D.K."/>
            <person name="Shang Y."/>
            <person name="Huang S."/>
            <person name="Yan J."/>
        </authorList>
    </citation>
    <scope>NUCLEOTIDE SEQUENCE [LARGE SCALE GENOMIC DNA]</scope>
    <source>
        <strain evidence="2">Ta-2019</strain>
    </source>
</reference>
<evidence type="ECO:0000313" key="2">
    <source>
        <dbReference type="EMBL" id="KAH9328628.1"/>
    </source>
</evidence>
<feature type="non-terminal residue" evidence="2">
    <location>
        <position position="1"/>
    </location>
</feature>
<feature type="region of interest" description="Disordered" evidence="1">
    <location>
        <begin position="1"/>
        <end position="21"/>
    </location>
</feature>
<organism evidence="2 3">
    <name type="scientific">Taxus chinensis</name>
    <name type="common">Chinese yew</name>
    <name type="synonym">Taxus wallichiana var. chinensis</name>
    <dbReference type="NCBI Taxonomy" id="29808"/>
    <lineage>
        <taxon>Eukaryota</taxon>
        <taxon>Viridiplantae</taxon>
        <taxon>Streptophyta</taxon>
        <taxon>Embryophyta</taxon>
        <taxon>Tracheophyta</taxon>
        <taxon>Spermatophyta</taxon>
        <taxon>Pinopsida</taxon>
        <taxon>Pinidae</taxon>
        <taxon>Conifers II</taxon>
        <taxon>Cupressales</taxon>
        <taxon>Taxaceae</taxon>
        <taxon>Taxus</taxon>
    </lineage>
</organism>
<comment type="caution">
    <text evidence="2">The sequence shown here is derived from an EMBL/GenBank/DDBJ whole genome shotgun (WGS) entry which is preliminary data.</text>
</comment>
<dbReference type="Proteomes" id="UP000824469">
    <property type="component" value="Unassembled WGS sequence"/>
</dbReference>
<name>A0AA38GTQ9_TAXCH</name>
<protein>
    <submittedName>
        <fullName evidence="2">Uncharacterized protein</fullName>
    </submittedName>
</protein>
<accession>A0AA38GTQ9</accession>
<proteinExistence type="predicted"/>
<sequence length="79" mass="9052">ERNRVSDPQRGKRGGRGSRVFRESFRENGASVRKIWLKYRISYDSRDFETLAASVNRGIVKHPPKILHAEQGGKVASER</sequence>
<dbReference type="AlphaFoldDB" id="A0AA38GTQ9"/>
<keyword evidence="3" id="KW-1185">Reference proteome</keyword>
<feature type="compositionally biased region" description="Basic and acidic residues" evidence="1">
    <location>
        <begin position="1"/>
        <end position="10"/>
    </location>
</feature>
<evidence type="ECO:0000256" key="1">
    <source>
        <dbReference type="SAM" id="MobiDB-lite"/>
    </source>
</evidence>
<dbReference type="EMBL" id="JAHRHJ020000001">
    <property type="protein sequence ID" value="KAH9328628.1"/>
    <property type="molecule type" value="Genomic_DNA"/>
</dbReference>
<evidence type="ECO:0000313" key="3">
    <source>
        <dbReference type="Proteomes" id="UP000824469"/>
    </source>
</evidence>